<dbReference type="GO" id="GO:0020037">
    <property type="term" value="F:heme binding"/>
    <property type="evidence" value="ECO:0007669"/>
    <property type="project" value="InterPro"/>
</dbReference>
<gene>
    <name evidence="4" type="ORF">AFUS01_LOCUS19070</name>
</gene>
<dbReference type="GO" id="GO:0016712">
    <property type="term" value="F:oxidoreductase activity, acting on paired donors, with incorporation or reduction of molecular oxygen, reduced flavin or flavoprotein as one donor, and incorporation of one atom of oxygen"/>
    <property type="evidence" value="ECO:0007669"/>
    <property type="project" value="TreeGrafter"/>
</dbReference>
<dbReference type="AlphaFoldDB" id="A0A8J2K367"/>
<feature type="non-terminal residue" evidence="4">
    <location>
        <position position="1"/>
    </location>
</feature>
<dbReference type="PANTHER" id="PTHR24300:SF375">
    <property type="entry name" value="CYTOCHROME P450 FAMILY"/>
    <property type="match status" value="1"/>
</dbReference>
<evidence type="ECO:0008006" key="6">
    <source>
        <dbReference type="Google" id="ProtNLM"/>
    </source>
</evidence>
<reference evidence="4" key="1">
    <citation type="submission" date="2021-06" db="EMBL/GenBank/DDBJ databases">
        <authorList>
            <person name="Hodson N. C."/>
            <person name="Mongue J. A."/>
            <person name="Jaron S. K."/>
        </authorList>
    </citation>
    <scope>NUCLEOTIDE SEQUENCE</scope>
</reference>
<comment type="caution">
    <text evidence="4">The sequence shown here is derived from an EMBL/GenBank/DDBJ whole genome shotgun (WGS) entry which is preliminary data.</text>
</comment>
<dbReference type="InterPro" id="IPR050182">
    <property type="entry name" value="Cytochrome_P450_fam2"/>
</dbReference>
<dbReference type="EMBL" id="CAJVCH010193983">
    <property type="protein sequence ID" value="CAG7730424.1"/>
    <property type="molecule type" value="Genomic_DNA"/>
</dbReference>
<dbReference type="GO" id="GO:0006082">
    <property type="term" value="P:organic acid metabolic process"/>
    <property type="evidence" value="ECO:0007669"/>
    <property type="project" value="TreeGrafter"/>
</dbReference>
<proteinExistence type="inferred from homology"/>
<keyword evidence="3" id="KW-0408">Iron</keyword>
<dbReference type="GO" id="GO:0005737">
    <property type="term" value="C:cytoplasm"/>
    <property type="evidence" value="ECO:0007669"/>
    <property type="project" value="TreeGrafter"/>
</dbReference>
<dbReference type="Proteomes" id="UP000708208">
    <property type="component" value="Unassembled WGS sequence"/>
</dbReference>
<sequence>MESDNIVTPEDRQVFSENETRISILYDLFLPASDTTSESMSFALMWLTMYPEIQKKLRNELETVVGKGRLATIEDKPRLPYSRAVILEVHRHSHLVPVLPRKVYKDTEYDKHMIYMMIATLPR</sequence>
<organism evidence="4 5">
    <name type="scientific">Allacma fusca</name>
    <dbReference type="NCBI Taxonomy" id="39272"/>
    <lineage>
        <taxon>Eukaryota</taxon>
        <taxon>Metazoa</taxon>
        <taxon>Ecdysozoa</taxon>
        <taxon>Arthropoda</taxon>
        <taxon>Hexapoda</taxon>
        <taxon>Collembola</taxon>
        <taxon>Symphypleona</taxon>
        <taxon>Sminthuridae</taxon>
        <taxon>Allacma</taxon>
    </lineage>
</organism>
<protein>
    <recommendedName>
        <fullName evidence="6">Cytochrome P450</fullName>
    </recommendedName>
</protein>
<dbReference type="OrthoDB" id="1055148at2759"/>
<evidence type="ECO:0000256" key="1">
    <source>
        <dbReference type="ARBA" id="ARBA00010617"/>
    </source>
</evidence>
<keyword evidence="5" id="KW-1185">Reference proteome</keyword>
<evidence type="ECO:0000313" key="5">
    <source>
        <dbReference type="Proteomes" id="UP000708208"/>
    </source>
</evidence>
<dbReference type="PANTHER" id="PTHR24300">
    <property type="entry name" value="CYTOCHROME P450 508A4-RELATED"/>
    <property type="match status" value="1"/>
</dbReference>
<dbReference type="Pfam" id="PF00067">
    <property type="entry name" value="p450"/>
    <property type="match status" value="1"/>
</dbReference>
<dbReference type="GO" id="GO:0005506">
    <property type="term" value="F:iron ion binding"/>
    <property type="evidence" value="ECO:0007669"/>
    <property type="project" value="InterPro"/>
</dbReference>
<evidence type="ECO:0000256" key="3">
    <source>
        <dbReference type="ARBA" id="ARBA00023004"/>
    </source>
</evidence>
<dbReference type="GO" id="GO:0006805">
    <property type="term" value="P:xenobiotic metabolic process"/>
    <property type="evidence" value="ECO:0007669"/>
    <property type="project" value="TreeGrafter"/>
</dbReference>
<accession>A0A8J2K367</accession>
<evidence type="ECO:0000313" key="4">
    <source>
        <dbReference type="EMBL" id="CAG7730424.1"/>
    </source>
</evidence>
<comment type="similarity">
    <text evidence="1">Belongs to the cytochrome P450 family.</text>
</comment>
<name>A0A8J2K367_9HEXA</name>
<dbReference type="InterPro" id="IPR001128">
    <property type="entry name" value="Cyt_P450"/>
</dbReference>
<keyword evidence="2" id="KW-0479">Metal-binding</keyword>
<evidence type="ECO:0000256" key="2">
    <source>
        <dbReference type="ARBA" id="ARBA00022723"/>
    </source>
</evidence>